<reference evidence="4 5" key="1">
    <citation type="submission" date="2021-03" db="EMBL/GenBank/DDBJ databases">
        <title>Identification of novel Bacillus strains.</title>
        <authorList>
            <person name="Xiao Z."/>
            <person name="Li Y."/>
            <person name="Shen J."/>
        </authorList>
    </citation>
    <scope>NUCLEOTIDE SEQUENCE [LARGE SCALE GENOMIC DNA]</scope>
    <source>
        <strain evidence="4 5">SY8</strain>
    </source>
</reference>
<keyword evidence="1" id="KW-0812">Transmembrane</keyword>
<dbReference type="Pfam" id="PF13800">
    <property type="entry name" value="Sigma_reg_N"/>
    <property type="match status" value="1"/>
</dbReference>
<evidence type="ECO:0000313" key="4">
    <source>
        <dbReference type="EMBL" id="MBO1625911.1"/>
    </source>
</evidence>
<proteinExistence type="predicted"/>
<organism evidence="4 5">
    <name type="scientific">Bacillus arachidis</name>
    <dbReference type="NCBI Taxonomy" id="2819290"/>
    <lineage>
        <taxon>Bacteria</taxon>
        <taxon>Bacillati</taxon>
        <taxon>Bacillota</taxon>
        <taxon>Bacilli</taxon>
        <taxon>Bacillales</taxon>
        <taxon>Bacillaceae</taxon>
        <taxon>Bacillus</taxon>
    </lineage>
</organism>
<protein>
    <submittedName>
        <fullName evidence="4">Anti-sigma factor</fullName>
    </submittedName>
</protein>
<dbReference type="InterPro" id="IPR029101">
    <property type="entry name" value="Sigma_reg_N"/>
</dbReference>
<keyword evidence="5" id="KW-1185">Reference proteome</keyword>
<comment type="caution">
    <text evidence="4">The sequence shown here is derived from an EMBL/GenBank/DDBJ whole genome shotgun (WGS) entry which is preliminary data.</text>
</comment>
<evidence type="ECO:0000259" key="3">
    <source>
        <dbReference type="Pfam" id="PF13800"/>
    </source>
</evidence>
<evidence type="ECO:0000259" key="2">
    <source>
        <dbReference type="Pfam" id="PF13791"/>
    </source>
</evidence>
<accession>A0ABS3NYA8</accession>
<dbReference type="EMBL" id="JAGDQJ010000013">
    <property type="protein sequence ID" value="MBO1625911.1"/>
    <property type="molecule type" value="Genomic_DNA"/>
</dbReference>
<dbReference type="InterPro" id="IPR025672">
    <property type="entry name" value="Sigma_reg_C_dom"/>
</dbReference>
<gene>
    <name evidence="4" type="ORF">J4P90_11775</name>
</gene>
<dbReference type="RefSeq" id="WP_208017776.1">
    <property type="nucleotide sequence ID" value="NZ_JAGDQJ010000013.1"/>
</dbReference>
<evidence type="ECO:0000313" key="5">
    <source>
        <dbReference type="Proteomes" id="UP000677611"/>
    </source>
</evidence>
<dbReference type="Proteomes" id="UP000677611">
    <property type="component" value="Unassembled WGS sequence"/>
</dbReference>
<feature type="domain" description="Sigma factor regulator N-terminal" evidence="3">
    <location>
        <begin position="65"/>
        <end position="151"/>
    </location>
</feature>
<feature type="domain" description="Sigma factor regulator C-terminal" evidence="2">
    <location>
        <begin position="207"/>
        <end position="365"/>
    </location>
</feature>
<name>A0ABS3NYA8_9BACI</name>
<sequence length="380" mass="43815">MTCMQYKELWKKYEQGTITAEEQEKLENHIETCTICETHLDRLLTETEKIKKKLPPVSNIQVPFRKIKWKHRLQTLAFLLAVCMVLYMIGGVLSSIYFQVNNEQKLKEVRDVPALALEATIPNSRVTGGGTNVEAFFRTHGNIRLVKTVGKGEFKLGTVQIDSFLSSVKVEQTWADTAYQQNLFFVHPKTKEMTNFQEDTKKVWETLQKIPDGTVAELAISFDKSYTLQELEPILYSVFEAQEMPPTPVWYALDTGLEAASDDRPRISSFEAFGFPEHIHFGNLETKQVKIKEEEVLEMMRILSQHEEIAKQVTQRSSKELNLQKQYQYVKKHGIKVYGIVITGPSKELLKLQNSPHVRDATLGDIEFWNWFDRPSGSRH</sequence>
<dbReference type="Pfam" id="PF13791">
    <property type="entry name" value="Sigma_reg_C"/>
    <property type="match status" value="1"/>
</dbReference>
<keyword evidence="1" id="KW-1133">Transmembrane helix</keyword>
<keyword evidence="1" id="KW-0472">Membrane</keyword>
<feature type="transmembrane region" description="Helical" evidence="1">
    <location>
        <begin position="75"/>
        <end position="98"/>
    </location>
</feature>
<evidence type="ECO:0000256" key="1">
    <source>
        <dbReference type="SAM" id="Phobius"/>
    </source>
</evidence>